<dbReference type="GO" id="GO:0031167">
    <property type="term" value="P:rRNA methylation"/>
    <property type="evidence" value="ECO:0007669"/>
    <property type="project" value="InterPro"/>
</dbReference>
<organism evidence="3 4">
    <name type="scientific">Blastopirellula marina</name>
    <dbReference type="NCBI Taxonomy" id="124"/>
    <lineage>
        <taxon>Bacteria</taxon>
        <taxon>Pseudomonadati</taxon>
        <taxon>Planctomycetota</taxon>
        <taxon>Planctomycetia</taxon>
        <taxon>Pirellulales</taxon>
        <taxon>Pirellulaceae</taxon>
        <taxon>Blastopirellula</taxon>
    </lineage>
</organism>
<sequence>MPGRPGKPKSKSSSEKELRLDAPIRIIGGDLKNKKLLYSGEDLTRPMKERVRASVFNLVGPAIKGKHAIDLFAGTGALGIEAISRGAVGATFIERHIPTSKLIRRNLDNLGISDRSQLFAANTFFWGKKLPKFDDTPWVVFCSPPYELFISQADDMLLLIGTLLAAAPPESIFVVESDLRFSFASLPHAEAWDVRQYPPASVGILRDWSELAS</sequence>
<evidence type="ECO:0000313" key="3">
    <source>
        <dbReference type="EMBL" id="PQO43100.1"/>
    </source>
</evidence>
<keyword evidence="1" id="KW-0489">Methyltransferase</keyword>
<dbReference type="PANTHER" id="PTHR43542:SF1">
    <property type="entry name" value="METHYLTRANSFERASE"/>
    <property type="match status" value="1"/>
</dbReference>
<comment type="caution">
    <text evidence="3">The sequence shown here is derived from an EMBL/GenBank/DDBJ whole genome shotgun (WGS) entry which is preliminary data.</text>
</comment>
<keyword evidence="2" id="KW-0808">Transferase</keyword>
<dbReference type="EMBL" id="PUHZ01000024">
    <property type="protein sequence ID" value="PQO43100.1"/>
    <property type="molecule type" value="Genomic_DNA"/>
</dbReference>
<dbReference type="SUPFAM" id="SSF53335">
    <property type="entry name" value="S-adenosyl-L-methionine-dependent methyltransferases"/>
    <property type="match status" value="1"/>
</dbReference>
<evidence type="ECO:0000256" key="2">
    <source>
        <dbReference type="ARBA" id="ARBA00022679"/>
    </source>
</evidence>
<dbReference type="GO" id="GO:0008168">
    <property type="term" value="F:methyltransferase activity"/>
    <property type="evidence" value="ECO:0007669"/>
    <property type="project" value="UniProtKB-KW"/>
</dbReference>
<accession>A0A2S8GFM4</accession>
<name>A0A2S8GFM4_9BACT</name>
<proteinExistence type="predicted"/>
<dbReference type="Proteomes" id="UP000237819">
    <property type="component" value="Unassembled WGS sequence"/>
</dbReference>
<dbReference type="AlphaFoldDB" id="A0A2S8GFM4"/>
<evidence type="ECO:0008006" key="5">
    <source>
        <dbReference type="Google" id="ProtNLM"/>
    </source>
</evidence>
<dbReference type="Gene3D" id="3.40.50.150">
    <property type="entry name" value="Vaccinia Virus protein VP39"/>
    <property type="match status" value="1"/>
</dbReference>
<dbReference type="PIRSF" id="PIRSF004553">
    <property type="entry name" value="CHP00095"/>
    <property type="match status" value="1"/>
</dbReference>
<dbReference type="InterPro" id="IPR004398">
    <property type="entry name" value="RNA_MeTrfase_RsmD"/>
</dbReference>
<dbReference type="OrthoDB" id="9803017at2"/>
<gene>
    <name evidence="3" type="ORF">C5Y93_25655</name>
</gene>
<protein>
    <recommendedName>
        <fullName evidence="5">SAM-dependent methyltransferase</fullName>
    </recommendedName>
</protein>
<reference evidence="3 4" key="1">
    <citation type="submission" date="2018-02" db="EMBL/GenBank/DDBJ databases">
        <title>Comparative genomes isolates from brazilian mangrove.</title>
        <authorList>
            <person name="Araujo J.E."/>
            <person name="Taketani R.G."/>
            <person name="Silva M.C.P."/>
            <person name="Loureco M.V."/>
            <person name="Andreote F.D."/>
        </authorList>
    </citation>
    <scope>NUCLEOTIDE SEQUENCE [LARGE SCALE GENOMIC DNA]</scope>
    <source>
        <strain evidence="3 4">Nap-Phe MGV</strain>
    </source>
</reference>
<evidence type="ECO:0000256" key="1">
    <source>
        <dbReference type="ARBA" id="ARBA00022603"/>
    </source>
</evidence>
<dbReference type="Pfam" id="PF03602">
    <property type="entry name" value="Cons_hypoth95"/>
    <property type="match status" value="1"/>
</dbReference>
<dbReference type="PANTHER" id="PTHR43542">
    <property type="entry name" value="METHYLTRANSFERASE"/>
    <property type="match status" value="1"/>
</dbReference>
<dbReference type="InterPro" id="IPR029063">
    <property type="entry name" value="SAM-dependent_MTases_sf"/>
</dbReference>
<evidence type="ECO:0000313" key="4">
    <source>
        <dbReference type="Proteomes" id="UP000237819"/>
    </source>
</evidence>
<dbReference type="RefSeq" id="WP_105338312.1">
    <property type="nucleotide sequence ID" value="NZ_PUHZ01000024.1"/>
</dbReference>